<keyword evidence="3" id="KW-1185">Reference proteome</keyword>
<dbReference type="InterPro" id="IPR050066">
    <property type="entry name" value="UvrABC_protein_C"/>
</dbReference>
<dbReference type="Gene3D" id="3.30.420.340">
    <property type="entry name" value="UvrC, RNAse H endonuclease domain"/>
    <property type="match status" value="1"/>
</dbReference>
<dbReference type="GO" id="GO:0009380">
    <property type="term" value="C:excinuclease repair complex"/>
    <property type="evidence" value="ECO:0007669"/>
    <property type="project" value="TreeGrafter"/>
</dbReference>
<gene>
    <name evidence="2" type="ORF">dnm_090060</name>
</gene>
<dbReference type="Proteomes" id="UP000663722">
    <property type="component" value="Chromosome"/>
</dbReference>
<dbReference type="AlphaFoldDB" id="A0A975BX38"/>
<dbReference type="GO" id="GO:0006974">
    <property type="term" value="P:DNA damage response"/>
    <property type="evidence" value="ECO:0007669"/>
    <property type="project" value="TreeGrafter"/>
</dbReference>
<dbReference type="InterPro" id="IPR001162">
    <property type="entry name" value="UvrC_RNase_H_dom"/>
</dbReference>
<dbReference type="InterPro" id="IPR038476">
    <property type="entry name" value="UvrC_RNase_H_dom_sf"/>
</dbReference>
<sequence>MVKIFSSSFGTLPVKVQGSRIRKGKKFPFLSASLYNARNSERKIIQTLMGMVVFEKGKPDKTSYRKYKIRTVTKQDDYAYMAEVLKTRYGKGEKSDLRPDLLLVDDSKGQLNIAVSVLKELNIEGEFEVIGIAKKAEKNGETEDKIYKPGRANSVNMAEKMTCFSCFSG</sequence>
<feature type="domain" description="UvrC family homology region profile" evidence="1">
    <location>
        <begin position="46"/>
        <end position="118"/>
    </location>
</feature>
<name>A0A975BX38_9BACT</name>
<dbReference type="PANTHER" id="PTHR30562:SF1">
    <property type="entry name" value="UVRABC SYSTEM PROTEIN C"/>
    <property type="match status" value="1"/>
</dbReference>
<evidence type="ECO:0000313" key="2">
    <source>
        <dbReference type="EMBL" id="QTA92913.1"/>
    </source>
</evidence>
<dbReference type="EMBL" id="CP061800">
    <property type="protein sequence ID" value="QTA92913.1"/>
    <property type="molecule type" value="Genomic_DNA"/>
</dbReference>
<dbReference type="KEGG" id="dmm:dnm_090060"/>
<accession>A0A975BX38</accession>
<evidence type="ECO:0000259" key="1">
    <source>
        <dbReference type="PROSITE" id="PS50165"/>
    </source>
</evidence>
<dbReference type="GO" id="GO:0009381">
    <property type="term" value="F:excinuclease ABC activity"/>
    <property type="evidence" value="ECO:0007669"/>
    <property type="project" value="InterPro"/>
</dbReference>
<dbReference type="RefSeq" id="WP_207680082.1">
    <property type="nucleotide sequence ID" value="NZ_CP061800.1"/>
</dbReference>
<protein>
    <submittedName>
        <fullName evidence="2">UvrC rIbonuclease H-like domain-containing protein</fullName>
    </submittedName>
</protein>
<organism evidence="2 3">
    <name type="scientific">Desulfonema magnum</name>
    <dbReference type="NCBI Taxonomy" id="45655"/>
    <lineage>
        <taxon>Bacteria</taxon>
        <taxon>Pseudomonadati</taxon>
        <taxon>Thermodesulfobacteriota</taxon>
        <taxon>Desulfobacteria</taxon>
        <taxon>Desulfobacterales</taxon>
        <taxon>Desulfococcaceae</taxon>
        <taxon>Desulfonema</taxon>
    </lineage>
</organism>
<reference evidence="2" key="1">
    <citation type="journal article" date="2021" name="Microb. Physiol.">
        <title>Proteogenomic Insights into the Physiology of Marine, Sulfate-Reducing, Filamentous Desulfonema limicola and Desulfonema magnum.</title>
        <authorList>
            <person name="Schnaars V."/>
            <person name="Wohlbrand L."/>
            <person name="Scheve S."/>
            <person name="Hinrichs C."/>
            <person name="Reinhardt R."/>
            <person name="Rabus R."/>
        </authorList>
    </citation>
    <scope>NUCLEOTIDE SEQUENCE</scope>
    <source>
        <strain evidence="2">4be13</strain>
    </source>
</reference>
<proteinExistence type="predicted"/>
<dbReference type="PANTHER" id="PTHR30562">
    <property type="entry name" value="UVRC/OXIDOREDUCTASE"/>
    <property type="match status" value="1"/>
</dbReference>
<dbReference type="PROSITE" id="PS50165">
    <property type="entry name" value="UVRC"/>
    <property type="match status" value="1"/>
</dbReference>
<dbReference type="Pfam" id="PF08459">
    <property type="entry name" value="UvrC_RNaseH_dom"/>
    <property type="match status" value="1"/>
</dbReference>
<evidence type="ECO:0000313" key="3">
    <source>
        <dbReference type="Proteomes" id="UP000663722"/>
    </source>
</evidence>